<evidence type="ECO:0000313" key="10">
    <source>
        <dbReference type="Proteomes" id="UP000487989"/>
    </source>
</evidence>
<dbReference type="PANTHER" id="PTHR30572:SF18">
    <property type="entry name" value="ABC-TYPE MACROLIDE FAMILY EXPORT SYSTEM PERMEASE COMPONENT 2"/>
    <property type="match status" value="1"/>
</dbReference>
<evidence type="ECO:0000259" key="7">
    <source>
        <dbReference type="Pfam" id="PF02687"/>
    </source>
</evidence>
<dbReference type="InterPro" id="IPR003838">
    <property type="entry name" value="ABC3_permease_C"/>
</dbReference>
<feature type="transmembrane region" description="Helical" evidence="6">
    <location>
        <begin position="755"/>
        <end position="774"/>
    </location>
</feature>
<name>A0A6I0LR46_BACUN</name>
<feature type="transmembrane region" description="Helical" evidence="6">
    <location>
        <begin position="265"/>
        <end position="290"/>
    </location>
</feature>
<feature type="transmembrane region" description="Helical" evidence="6">
    <location>
        <begin position="20"/>
        <end position="39"/>
    </location>
</feature>
<proteinExistence type="predicted"/>
<dbReference type="RefSeq" id="WP_151882123.1">
    <property type="nucleotide sequence ID" value="NZ_JANUJA010000001.1"/>
</dbReference>
<reference evidence="9 10" key="1">
    <citation type="journal article" date="2019" name="Nat. Med.">
        <title>A library of human gut bacterial isolates paired with longitudinal multiomics data enables mechanistic microbiome research.</title>
        <authorList>
            <person name="Poyet M."/>
            <person name="Groussin M."/>
            <person name="Gibbons S.M."/>
            <person name="Avila-Pacheco J."/>
            <person name="Jiang X."/>
            <person name="Kearney S.M."/>
            <person name="Perrotta A.R."/>
            <person name="Berdy B."/>
            <person name="Zhao S."/>
            <person name="Lieberman T.D."/>
            <person name="Swanson P.K."/>
            <person name="Smith M."/>
            <person name="Roesemann S."/>
            <person name="Alexander J.E."/>
            <person name="Rich S.A."/>
            <person name="Livny J."/>
            <person name="Vlamakis H."/>
            <person name="Clish C."/>
            <person name="Bullock K."/>
            <person name="Deik A."/>
            <person name="Scott J."/>
            <person name="Pierce K.A."/>
            <person name="Xavier R.J."/>
            <person name="Alm E.J."/>
        </authorList>
    </citation>
    <scope>NUCLEOTIDE SEQUENCE [LARGE SCALE GENOMIC DNA]</scope>
    <source>
        <strain evidence="9 10">BIOML-A3</strain>
    </source>
</reference>
<dbReference type="GO" id="GO:0005886">
    <property type="term" value="C:plasma membrane"/>
    <property type="evidence" value="ECO:0007669"/>
    <property type="project" value="UniProtKB-SubCell"/>
</dbReference>
<feature type="transmembrane region" description="Helical" evidence="6">
    <location>
        <begin position="311"/>
        <end position="332"/>
    </location>
</feature>
<comment type="subcellular location">
    <subcellularLocation>
        <location evidence="1">Cell membrane</location>
        <topology evidence="1">Multi-pass membrane protein</topology>
    </subcellularLocation>
</comment>
<feature type="transmembrane region" description="Helical" evidence="6">
    <location>
        <begin position="669"/>
        <end position="690"/>
    </location>
</feature>
<comment type="caution">
    <text evidence="9">The sequence shown here is derived from an EMBL/GenBank/DDBJ whole genome shotgun (WGS) entry which is preliminary data.</text>
</comment>
<evidence type="ECO:0000256" key="6">
    <source>
        <dbReference type="SAM" id="Phobius"/>
    </source>
</evidence>
<evidence type="ECO:0000259" key="8">
    <source>
        <dbReference type="Pfam" id="PF12704"/>
    </source>
</evidence>
<feature type="domain" description="ABC3 transporter permease C-terminal" evidence="7">
    <location>
        <begin position="671"/>
        <end position="784"/>
    </location>
</feature>
<dbReference type="GO" id="GO:0022857">
    <property type="term" value="F:transmembrane transporter activity"/>
    <property type="evidence" value="ECO:0007669"/>
    <property type="project" value="TreeGrafter"/>
</dbReference>
<dbReference type="Pfam" id="PF12704">
    <property type="entry name" value="MacB_PCD"/>
    <property type="match status" value="1"/>
</dbReference>
<dbReference type="PANTHER" id="PTHR30572">
    <property type="entry name" value="MEMBRANE COMPONENT OF TRANSPORTER-RELATED"/>
    <property type="match status" value="1"/>
</dbReference>
<protein>
    <submittedName>
        <fullName evidence="9">FtsX-like permease family protein</fullName>
    </submittedName>
</protein>
<feature type="domain" description="MacB-like periplasmic core" evidence="8">
    <location>
        <begin position="18"/>
        <end position="193"/>
    </location>
</feature>
<feature type="domain" description="ABC3 transporter permease C-terminal" evidence="7">
    <location>
        <begin position="268"/>
        <end position="377"/>
    </location>
</feature>
<accession>A0A6I0LR46</accession>
<dbReference type="EMBL" id="WCTJ01000015">
    <property type="protein sequence ID" value="KAB4253769.1"/>
    <property type="molecule type" value="Genomic_DNA"/>
</dbReference>
<evidence type="ECO:0000256" key="2">
    <source>
        <dbReference type="ARBA" id="ARBA00022475"/>
    </source>
</evidence>
<keyword evidence="3 6" id="KW-0812">Transmembrane</keyword>
<gene>
    <name evidence="9" type="ORF">GAP48_10690</name>
</gene>
<feature type="transmembrane region" description="Helical" evidence="6">
    <location>
        <begin position="720"/>
        <end position="743"/>
    </location>
</feature>
<keyword evidence="4 6" id="KW-1133">Transmembrane helix</keyword>
<organism evidence="9 10">
    <name type="scientific">Bacteroides uniformis</name>
    <dbReference type="NCBI Taxonomy" id="820"/>
    <lineage>
        <taxon>Bacteria</taxon>
        <taxon>Pseudomonadati</taxon>
        <taxon>Bacteroidota</taxon>
        <taxon>Bacteroidia</taxon>
        <taxon>Bacteroidales</taxon>
        <taxon>Bacteroidaceae</taxon>
        <taxon>Bacteroides</taxon>
    </lineage>
</organism>
<dbReference type="InterPro" id="IPR050250">
    <property type="entry name" value="Macrolide_Exporter_MacB"/>
</dbReference>
<feature type="transmembrane region" description="Helical" evidence="6">
    <location>
        <begin position="352"/>
        <end position="375"/>
    </location>
</feature>
<dbReference type="Proteomes" id="UP000487989">
    <property type="component" value="Unassembled WGS sequence"/>
</dbReference>
<evidence type="ECO:0000313" key="9">
    <source>
        <dbReference type="EMBL" id="KAB4253769.1"/>
    </source>
</evidence>
<dbReference type="PROSITE" id="PS51257">
    <property type="entry name" value="PROKAR_LIPOPROTEIN"/>
    <property type="match status" value="1"/>
</dbReference>
<feature type="transmembrane region" description="Helical" evidence="6">
    <location>
        <begin position="396"/>
        <end position="420"/>
    </location>
</feature>
<keyword evidence="2" id="KW-1003">Cell membrane</keyword>
<evidence type="ECO:0000256" key="1">
    <source>
        <dbReference type="ARBA" id="ARBA00004651"/>
    </source>
</evidence>
<dbReference type="AlphaFoldDB" id="A0A6I0LR46"/>
<sequence length="791" mass="90593">MKLVQLSIRTLYRFKIYTAINILGLALSLACVIIISRYVKQENDVDCYSPDKDRIGIMVQEYKDDNNKTAVIGGPLEDADIEAMSTFVWFNKDYIIKEEKHIDVETIVADSLFLTVTDFPMKYGKAESWAASPQTAFITEELSEKLFGNINPIGKTIEYSTGDPLTVTGVVSKDGGKRSLHFDLLVPETLQEDWEFRFPMKMALIHKGASFTKINARHAAFRQSPRAADVEFRYQLLPMREVYFHPAIDVWQDMLQRGNLPQLHLLALVAVLILIVGIFNFMSLYTVVLLKRSKEFGLKKVFGNNSAQLFSQLYIENFCLTLVSLFIAWFFVEISTFPLNKYFDVIQQPNGIFDIGITIAILILLPLTASIYPFFKFKYNTPIHSLRKIGSGEKSSVVRNLYLSIQYIVAFILIVVSMFFAKQLYEMTHIDLGYDTDSIVKVYFERYERKQPTTEAEYLKQTSLRKASKENISTAMNASPLFTAWNYSLSPYEYFTESPVLFRKLGETNFKQLYCIPITEEEIRFHGFRLSQGRLWDADIDHEGEAKLILNQKAMQLFGLGSTINARLEPQQPLWPRRDLSPYQIIGIVEDFYCGHLSQPVLPIAFIYGETYLSQIPLQAKIAPGHQKDAVAFLENLHNDNADGAFNYTFAKQEVENLYRSDKQITITYSFFAFMAILISSIALFGLSLFDIQQRYREIAIRKVHGATHKEILLLLLKKYIIILAMSFLIAIPISYWGIAIYLKDFAYKANISSWLFIVAAIIISLISILTLVYQVKKAARQNPAEVIKSE</sequence>
<evidence type="ECO:0000256" key="4">
    <source>
        <dbReference type="ARBA" id="ARBA00022989"/>
    </source>
</evidence>
<dbReference type="Pfam" id="PF02687">
    <property type="entry name" value="FtsX"/>
    <property type="match status" value="2"/>
</dbReference>
<evidence type="ECO:0000256" key="5">
    <source>
        <dbReference type="ARBA" id="ARBA00023136"/>
    </source>
</evidence>
<dbReference type="InterPro" id="IPR025857">
    <property type="entry name" value="MacB_PCD"/>
</dbReference>
<keyword evidence="5 6" id="KW-0472">Membrane</keyword>
<evidence type="ECO:0000256" key="3">
    <source>
        <dbReference type="ARBA" id="ARBA00022692"/>
    </source>
</evidence>